<dbReference type="EMBL" id="JAUYVH010000003">
    <property type="protein sequence ID" value="MDQ9170213.1"/>
    <property type="molecule type" value="Genomic_DNA"/>
</dbReference>
<dbReference type="InterPro" id="IPR000782">
    <property type="entry name" value="FAS1_domain"/>
</dbReference>
<feature type="chain" id="PRO_5046824706" evidence="1">
    <location>
        <begin position="17"/>
        <end position="149"/>
    </location>
</feature>
<evidence type="ECO:0000313" key="4">
    <source>
        <dbReference type="Proteomes" id="UP001225596"/>
    </source>
</evidence>
<feature type="signal peptide" evidence="1">
    <location>
        <begin position="1"/>
        <end position="16"/>
    </location>
</feature>
<dbReference type="InterPro" id="IPR050904">
    <property type="entry name" value="Adhesion/Biosynth-related"/>
</dbReference>
<gene>
    <name evidence="3" type="ORF">Q8A64_07270</name>
</gene>
<accession>A0ABU1BPH3</accession>
<dbReference type="PROSITE" id="PS50213">
    <property type="entry name" value="FAS1"/>
    <property type="match status" value="1"/>
</dbReference>
<proteinExistence type="predicted"/>
<name>A0ABU1BPH3_9BURK</name>
<sequence length="149" mass="15731">MLVGAALIISVSAATAENIVDTANNARTFKVFVTALKKSGLAETLQNAGPYTVFAPSDEAFAKLPPGTLNALMKDKEKLNRVLSYHVIQGKVLVTEIKPGKTNTIQGEPLTLTSDNGKVTVNGANVTQSDLQADNGIIHEIDAVIMPQS</sequence>
<organism evidence="3 4">
    <name type="scientific">Keguizhuia sedimenti</name>
    <dbReference type="NCBI Taxonomy" id="3064264"/>
    <lineage>
        <taxon>Bacteria</taxon>
        <taxon>Pseudomonadati</taxon>
        <taxon>Pseudomonadota</taxon>
        <taxon>Betaproteobacteria</taxon>
        <taxon>Burkholderiales</taxon>
        <taxon>Oxalobacteraceae</taxon>
        <taxon>Keguizhuia</taxon>
    </lineage>
</organism>
<dbReference type="SUPFAM" id="SSF82153">
    <property type="entry name" value="FAS1 domain"/>
    <property type="match status" value="1"/>
</dbReference>
<feature type="domain" description="FAS1" evidence="2">
    <location>
        <begin position="16"/>
        <end position="145"/>
    </location>
</feature>
<dbReference type="InterPro" id="IPR036378">
    <property type="entry name" value="FAS1_dom_sf"/>
</dbReference>
<evidence type="ECO:0000256" key="1">
    <source>
        <dbReference type="SAM" id="SignalP"/>
    </source>
</evidence>
<evidence type="ECO:0000259" key="2">
    <source>
        <dbReference type="PROSITE" id="PS50213"/>
    </source>
</evidence>
<dbReference type="RefSeq" id="WP_338436143.1">
    <property type="nucleotide sequence ID" value="NZ_JAUYVH010000003.1"/>
</dbReference>
<protein>
    <submittedName>
        <fullName evidence="3">Fasciclin domain-containing protein</fullName>
    </submittedName>
</protein>
<dbReference type="Gene3D" id="2.30.180.10">
    <property type="entry name" value="FAS1 domain"/>
    <property type="match status" value="1"/>
</dbReference>
<dbReference type="Proteomes" id="UP001225596">
    <property type="component" value="Unassembled WGS sequence"/>
</dbReference>
<evidence type="ECO:0000313" key="3">
    <source>
        <dbReference type="EMBL" id="MDQ9170213.1"/>
    </source>
</evidence>
<reference evidence="3 4" key="1">
    <citation type="submission" date="2023-08" db="EMBL/GenBank/DDBJ databases">
        <title>Oxalobacteraceae gen .nov., isolated from river sludge outside the plant.</title>
        <authorList>
            <person name="Zhao S.Y."/>
        </authorList>
    </citation>
    <scope>NUCLEOTIDE SEQUENCE [LARGE SCALE GENOMIC DNA]</scope>
    <source>
        <strain evidence="3 4">R-40</strain>
    </source>
</reference>
<dbReference type="Pfam" id="PF02469">
    <property type="entry name" value="Fasciclin"/>
    <property type="match status" value="1"/>
</dbReference>
<dbReference type="SMART" id="SM00554">
    <property type="entry name" value="FAS1"/>
    <property type="match status" value="1"/>
</dbReference>
<keyword evidence="1" id="KW-0732">Signal</keyword>
<dbReference type="PANTHER" id="PTHR10900:SF77">
    <property type="entry name" value="FI19380P1"/>
    <property type="match status" value="1"/>
</dbReference>
<dbReference type="PANTHER" id="PTHR10900">
    <property type="entry name" value="PERIOSTIN-RELATED"/>
    <property type="match status" value="1"/>
</dbReference>
<comment type="caution">
    <text evidence="3">The sequence shown here is derived from an EMBL/GenBank/DDBJ whole genome shotgun (WGS) entry which is preliminary data.</text>
</comment>
<keyword evidence="4" id="KW-1185">Reference proteome</keyword>